<dbReference type="GO" id="GO:0005829">
    <property type="term" value="C:cytosol"/>
    <property type="evidence" value="ECO:0007669"/>
    <property type="project" value="TreeGrafter"/>
</dbReference>
<dbReference type="SUPFAM" id="SSF51182">
    <property type="entry name" value="RmlC-like cupins"/>
    <property type="match status" value="1"/>
</dbReference>
<feature type="domain" description="HTH cro/C1-type" evidence="4">
    <location>
        <begin position="13"/>
        <end position="67"/>
    </location>
</feature>
<dbReference type="InterPro" id="IPR050807">
    <property type="entry name" value="TransReg_Diox_bact_type"/>
</dbReference>
<reference evidence="6" key="1">
    <citation type="journal article" date="2017" name="Proc. Natl. Acad. Sci. U.S.A.">
        <title>Simulation of Deepwater Horizon oil plume reveals substrate specialization within a complex community of hydrocarbon degraders.</title>
        <authorList>
            <person name="Hu P."/>
            <person name="Dubinsky E.A."/>
            <person name="Probst A.J."/>
            <person name="Wang J."/>
            <person name="Sieber C.M.K."/>
            <person name="Tom L.M."/>
            <person name="Gardinali P."/>
            <person name="Banfield J.F."/>
            <person name="Atlas R.M."/>
            <person name="Andersen G.L."/>
        </authorList>
    </citation>
    <scope>NUCLEOTIDE SEQUENCE [LARGE SCALE GENOMIC DNA]</scope>
</reference>
<dbReference type="GO" id="GO:0003677">
    <property type="term" value="F:DNA binding"/>
    <property type="evidence" value="ECO:0007669"/>
    <property type="project" value="UniProtKB-KW"/>
</dbReference>
<sequence length="181" mass="20257">MSENINNVIGTQLKLARTHKGWSLDVASEQTGVSKAMLGQIERGESSPTVAKLWKIASGFQLPLSYFFGSMGDNNVGQSILNTEKGITIATLFPFDPKTKTEIHALTLSPLHKQMSLPHNDGVIEHILVIEGEMEYFLDDKWHHLNKGEVAKFDANRKHGYRNTSDKQVIFHNVISYTYTG</sequence>
<dbReference type="Pfam" id="PF07883">
    <property type="entry name" value="Cupin_2"/>
    <property type="match status" value="1"/>
</dbReference>
<dbReference type="InterPro" id="IPR011051">
    <property type="entry name" value="RmlC_Cupin_sf"/>
</dbReference>
<evidence type="ECO:0000256" key="1">
    <source>
        <dbReference type="ARBA" id="ARBA00023015"/>
    </source>
</evidence>
<keyword evidence="3" id="KW-0804">Transcription</keyword>
<dbReference type="EMBL" id="MAAF01000091">
    <property type="protein sequence ID" value="OUR77156.1"/>
    <property type="molecule type" value="Genomic_DNA"/>
</dbReference>
<comment type="caution">
    <text evidence="5">The sequence shown here is derived from an EMBL/GenBank/DDBJ whole genome shotgun (WGS) entry which is preliminary data.</text>
</comment>
<protein>
    <recommendedName>
        <fullName evidence="4">HTH cro/C1-type domain-containing protein</fullName>
    </recommendedName>
</protein>
<accession>A0A1Y5E6R8</accession>
<dbReference type="Gene3D" id="2.60.120.10">
    <property type="entry name" value="Jelly Rolls"/>
    <property type="match status" value="1"/>
</dbReference>
<dbReference type="InterPro" id="IPR001387">
    <property type="entry name" value="Cro/C1-type_HTH"/>
</dbReference>
<evidence type="ECO:0000256" key="3">
    <source>
        <dbReference type="ARBA" id="ARBA00023163"/>
    </source>
</evidence>
<dbReference type="PROSITE" id="PS50943">
    <property type="entry name" value="HTH_CROC1"/>
    <property type="match status" value="1"/>
</dbReference>
<dbReference type="PANTHER" id="PTHR46797">
    <property type="entry name" value="HTH-TYPE TRANSCRIPTIONAL REGULATOR"/>
    <property type="match status" value="1"/>
</dbReference>
<organism evidence="5 6">
    <name type="scientific">Colwellia psychrerythraea</name>
    <name type="common">Vibrio psychroerythus</name>
    <dbReference type="NCBI Taxonomy" id="28229"/>
    <lineage>
        <taxon>Bacteria</taxon>
        <taxon>Pseudomonadati</taxon>
        <taxon>Pseudomonadota</taxon>
        <taxon>Gammaproteobacteria</taxon>
        <taxon>Alteromonadales</taxon>
        <taxon>Colwelliaceae</taxon>
        <taxon>Colwellia</taxon>
    </lineage>
</organism>
<dbReference type="AlphaFoldDB" id="A0A1Y5E6R8"/>
<dbReference type="SUPFAM" id="SSF47413">
    <property type="entry name" value="lambda repressor-like DNA-binding domains"/>
    <property type="match status" value="1"/>
</dbReference>
<dbReference type="Gene3D" id="1.10.260.40">
    <property type="entry name" value="lambda repressor-like DNA-binding domains"/>
    <property type="match status" value="1"/>
</dbReference>
<proteinExistence type="predicted"/>
<evidence type="ECO:0000313" key="6">
    <source>
        <dbReference type="Proteomes" id="UP000243053"/>
    </source>
</evidence>
<evidence type="ECO:0000256" key="2">
    <source>
        <dbReference type="ARBA" id="ARBA00023125"/>
    </source>
</evidence>
<dbReference type="InterPro" id="IPR014710">
    <property type="entry name" value="RmlC-like_jellyroll"/>
</dbReference>
<dbReference type="CDD" id="cd02209">
    <property type="entry name" value="cupin_XRE_C"/>
    <property type="match status" value="1"/>
</dbReference>
<dbReference type="Proteomes" id="UP000243053">
    <property type="component" value="Unassembled WGS sequence"/>
</dbReference>
<evidence type="ECO:0000259" key="4">
    <source>
        <dbReference type="PROSITE" id="PS50943"/>
    </source>
</evidence>
<dbReference type="CDD" id="cd00093">
    <property type="entry name" value="HTH_XRE"/>
    <property type="match status" value="1"/>
</dbReference>
<dbReference type="InterPro" id="IPR013096">
    <property type="entry name" value="Cupin_2"/>
</dbReference>
<name>A0A1Y5E6R8_COLPS</name>
<dbReference type="Pfam" id="PF01381">
    <property type="entry name" value="HTH_3"/>
    <property type="match status" value="1"/>
</dbReference>
<dbReference type="InterPro" id="IPR010982">
    <property type="entry name" value="Lambda_DNA-bd_dom_sf"/>
</dbReference>
<dbReference type="GO" id="GO:0003700">
    <property type="term" value="F:DNA-binding transcription factor activity"/>
    <property type="evidence" value="ECO:0007669"/>
    <property type="project" value="TreeGrafter"/>
</dbReference>
<evidence type="ECO:0000313" key="5">
    <source>
        <dbReference type="EMBL" id="OUR77156.1"/>
    </source>
</evidence>
<dbReference type="PANTHER" id="PTHR46797:SF23">
    <property type="entry name" value="HTH-TYPE TRANSCRIPTIONAL REGULATOR SUTR"/>
    <property type="match status" value="1"/>
</dbReference>
<dbReference type="SMART" id="SM00530">
    <property type="entry name" value="HTH_XRE"/>
    <property type="match status" value="1"/>
</dbReference>
<gene>
    <name evidence="5" type="ORF">A9Q75_15675</name>
</gene>
<keyword evidence="2" id="KW-0238">DNA-binding</keyword>
<keyword evidence="1" id="KW-0805">Transcription regulation</keyword>